<organism evidence="3 4">
    <name type="scientific">Cyanidium caldarium</name>
    <name type="common">Red alga</name>
    <dbReference type="NCBI Taxonomy" id="2771"/>
    <lineage>
        <taxon>Eukaryota</taxon>
        <taxon>Rhodophyta</taxon>
        <taxon>Bangiophyceae</taxon>
        <taxon>Cyanidiales</taxon>
        <taxon>Cyanidiaceae</taxon>
        <taxon>Cyanidium</taxon>
    </lineage>
</organism>
<proteinExistence type="predicted"/>
<keyword evidence="2" id="KW-0472">Membrane</keyword>
<feature type="transmembrane region" description="Helical" evidence="2">
    <location>
        <begin position="7"/>
        <end position="31"/>
    </location>
</feature>
<keyword evidence="4" id="KW-1185">Reference proteome</keyword>
<dbReference type="Proteomes" id="UP001301350">
    <property type="component" value="Unassembled WGS sequence"/>
</dbReference>
<gene>
    <name evidence="3" type="ORF">CDCA_CDCA01G0051</name>
</gene>
<dbReference type="AlphaFoldDB" id="A0AAV9IPL3"/>
<reference evidence="3 4" key="1">
    <citation type="submission" date="2022-07" db="EMBL/GenBank/DDBJ databases">
        <title>Genome-wide signatures of adaptation to extreme environments.</title>
        <authorList>
            <person name="Cho C.H."/>
            <person name="Yoon H.S."/>
        </authorList>
    </citation>
    <scope>NUCLEOTIDE SEQUENCE [LARGE SCALE GENOMIC DNA]</scope>
    <source>
        <strain evidence="3 4">DBV 063 E5</strain>
    </source>
</reference>
<sequence>MAGVQEYSVLLALLSASGVLGMTAFGALFRSRYPYLGEFGGEFQQAARTCFHTAIAFAVTLVASLAVLVVAVWVNRRRRRRHLALAPSWPGPSTRFTSTPWPGTGGSDGLGKKLPGR</sequence>
<evidence type="ECO:0000313" key="4">
    <source>
        <dbReference type="Proteomes" id="UP001301350"/>
    </source>
</evidence>
<accession>A0AAV9IPL3</accession>
<keyword evidence="2" id="KW-1133">Transmembrane helix</keyword>
<protein>
    <submittedName>
        <fullName evidence="3">Uncharacterized protein</fullName>
    </submittedName>
</protein>
<keyword evidence="2" id="KW-0812">Transmembrane</keyword>
<dbReference type="EMBL" id="JANCYW010000001">
    <property type="protein sequence ID" value="KAK4534026.1"/>
    <property type="molecule type" value="Genomic_DNA"/>
</dbReference>
<evidence type="ECO:0000313" key="3">
    <source>
        <dbReference type="EMBL" id="KAK4534026.1"/>
    </source>
</evidence>
<comment type="caution">
    <text evidence="3">The sequence shown here is derived from an EMBL/GenBank/DDBJ whole genome shotgun (WGS) entry which is preliminary data.</text>
</comment>
<evidence type="ECO:0000256" key="1">
    <source>
        <dbReference type="SAM" id="MobiDB-lite"/>
    </source>
</evidence>
<evidence type="ECO:0000256" key="2">
    <source>
        <dbReference type="SAM" id="Phobius"/>
    </source>
</evidence>
<name>A0AAV9IPL3_CYACA</name>
<feature type="transmembrane region" description="Helical" evidence="2">
    <location>
        <begin position="51"/>
        <end position="74"/>
    </location>
</feature>
<feature type="region of interest" description="Disordered" evidence="1">
    <location>
        <begin position="86"/>
        <end position="117"/>
    </location>
</feature>